<dbReference type="PANTHER" id="PTHR11846:SF13">
    <property type="entry name" value="ADENYLOSUCCINATE SYNTHETASE ISOZYME 2"/>
    <property type="match status" value="1"/>
</dbReference>
<dbReference type="SMART" id="SM00788">
    <property type="entry name" value="Adenylsucc_synt"/>
    <property type="match status" value="1"/>
</dbReference>
<evidence type="ECO:0000256" key="5">
    <source>
        <dbReference type="ARBA" id="ARBA00022842"/>
    </source>
</evidence>
<keyword evidence="6 7" id="KW-0342">GTP-binding</keyword>
<evidence type="ECO:0000256" key="2">
    <source>
        <dbReference type="ARBA" id="ARBA00022723"/>
    </source>
</evidence>
<evidence type="ECO:0000313" key="8">
    <source>
        <dbReference type="EMBL" id="CAJ0926848.1"/>
    </source>
</evidence>
<evidence type="ECO:0000256" key="6">
    <source>
        <dbReference type="ARBA" id="ARBA00023134"/>
    </source>
</evidence>
<evidence type="ECO:0000313" key="9">
    <source>
        <dbReference type="Proteomes" id="UP001176940"/>
    </source>
</evidence>
<feature type="binding site" evidence="7">
    <location>
        <position position="100"/>
    </location>
    <ligand>
        <name>IMP</name>
        <dbReference type="ChEBI" id="CHEBI:58053"/>
    </ligand>
</feature>
<feature type="binding site" evidence="7">
    <location>
        <position position="181"/>
    </location>
    <ligand>
        <name>GTP</name>
        <dbReference type="ChEBI" id="CHEBI:37565"/>
    </ligand>
</feature>
<comment type="caution">
    <text evidence="8">The sequence shown here is derived from an EMBL/GenBank/DDBJ whole genome shotgun (WGS) entry which is preliminary data.</text>
</comment>
<dbReference type="PANTHER" id="PTHR11846">
    <property type="entry name" value="ADENYLOSUCCINATE SYNTHETASE"/>
    <property type="match status" value="1"/>
</dbReference>
<keyword evidence="4 7" id="KW-0658">Purine biosynthesis</keyword>
<comment type="cofactor">
    <cofactor evidence="7">
        <name>Mg(2+)</name>
        <dbReference type="ChEBI" id="CHEBI:18420"/>
    </cofactor>
    <text evidence="7">Binds 1 Mg(2+) ion per subunit.</text>
</comment>
<comment type="pathway">
    <text evidence="7">Purine metabolism; AMP biosynthesis via de novo pathway; AMP from IMP: step 1/2.</text>
</comment>
<sequence length="250" mass="27407">MAENFQKSLDTSGVEPHIHYSNERYHVTAHYRKKLPGKQGPQQEQVSGENGTQNLLCNFSGVRQCPDYAEKVRPMVKDGVYFIHEAIHSTPKKILVEGANAALLDIDFGTYPFVTSSNCTVGGVCTGLGIPPQSIGDVYGVVKAYTTRVGIGAFPTEQSNDIGDILQTRGHEFGVTTGRRRRCGWLDLVLLRFAHMINGFTALALTKLDILDVFSEIKVGVSYKLDGVKIPHFPGKLSVHESSLSSVELN</sequence>
<feature type="binding site" evidence="7">
    <location>
        <position position="179"/>
    </location>
    <ligand>
        <name>IMP</name>
        <dbReference type="ChEBI" id="CHEBI:58053"/>
    </ligand>
</feature>
<dbReference type="InterPro" id="IPR042111">
    <property type="entry name" value="Adenylosuccinate_synth_dom3"/>
</dbReference>
<feature type="binding site" evidence="7">
    <location>
        <begin position="207"/>
        <end position="209"/>
    </location>
    <ligand>
        <name>GTP</name>
        <dbReference type="ChEBI" id="CHEBI:37565"/>
    </ligand>
</feature>
<feature type="binding site" evidence="7">
    <location>
        <position position="115"/>
    </location>
    <ligand>
        <name>IMP</name>
        <dbReference type="ChEBI" id="CHEBI:58053"/>
    </ligand>
</feature>
<proteinExistence type="inferred from homology"/>
<comment type="catalytic activity">
    <reaction evidence="7">
        <text>IMP + L-aspartate + GTP = N(6)-(1,2-dicarboxyethyl)-AMP + GDP + phosphate + 2 H(+)</text>
        <dbReference type="Rhea" id="RHEA:15753"/>
        <dbReference type="ChEBI" id="CHEBI:15378"/>
        <dbReference type="ChEBI" id="CHEBI:29991"/>
        <dbReference type="ChEBI" id="CHEBI:37565"/>
        <dbReference type="ChEBI" id="CHEBI:43474"/>
        <dbReference type="ChEBI" id="CHEBI:57567"/>
        <dbReference type="ChEBI" id="CHEBI:58053"/>
        <dbReference type="ChEBI" id="CHEBI:58189"/>
        <dbReference type="EC" id="6.3.4.4"/>
    </reaction>
</comment>
<dbReference type="Proteomes" id="UP001176940">
    <property type="component" value="Unassembled WGS sequence"/>
</dbReference>
<evidence type="ECO:0000256" key="3">
    <source>
        <dbReference type="ARBA" id="ARBA00022741"/>
    </source>
</evidence>
<evidence type="ECO:0000256" key="4">
    <source>
        <dbReference type="ARBA" id="ARBA00022755"/>
    </source>
</evidence>
<comment type="subcellular location">
    <subcellularLocation>
        <location evidence="7">Cytoplasm</location>
    </subcellularLocation>
</comment>
<gene>
    <name evidence="8" type="ORF">RIMI_LOCUS2884004</name>
</gene>
<dbReference type="Pfam" id="PF00709">
    <property type="entry name" value="Adenylsucc_synt"/>
    <property type="match status" value="1"/>
</dbReference>
<keyword evidence="2 7" id="KW-0479">Metal-binding</keyword>
<dbReference type="InterPro" id="IPR027417">
    <property type="entry name" value="P-loop_NTPase"/>
</dbReference>
<dbReference type="HAMAP" id="MF_00011">
    <property type="entry name" value="Adenylosucc_synth"/>
    <property type="match status" value="1"/>
</dbReference>
<name>A0ABN9KYY0_9NEOB</name>
<organism evidence="8 9">
    <name type="scientific">Ranitomeya imitator</name>
    <name type="common">mimic poison frog</name>
    <dbReference type="NCBI Taxonomy" id="111125"/>
    <lineage>
        <taxon>Eukaryota</taxon>
        <taxon>Metazoa</taxon>
        <taxon>Chordata</taxon>
        <taxon>Craniata</taxon>
        <taxon>Vertebrata</taxon>
        <taxon>Euteleostomi</taxon>
        <taxon>Amphibia</taxon>
        <taxon>Batrachia</taxon>
        <taxon>Anura</taxon>
        <taxon>Neobatrachia</taxon>
        <taxon>Hyloidea</taxon>
        <taxon>Dendrobatidae</taxon>
        <taxon>Dendrobatinae</taxon>
        <taxon>Ranitomeya</taxon>
    </lineage>
</organism>
<dbReference type="EC" id="6.3.4.4" evidence="7"/>
<keyword evidence="3 7" id="KW-0547">Nucleotide-binding</keyword>
<feature type="binding site" evidence="7">
    <location>
        <begin position="175"/>
        <end position="181"/>
    </location>
    <ligand>
        <name>substrate</name>
    </ligand>
</feature>
<evidence type="ECO:0000256" key="7">
    <source>
        <dbReference type="HAMAP-Rule" id="MF_03125"/>
    </source>
</evidence>
<keyword evidence="7" id="KW-0963">Cytoplasm</keyword>
<accession>A0ABN9KYY0</accession>
<dbReference type="Gene3D" id="3.90.170.10">
    <property type="entry name" value="Adenylosuccinate Synthetase, subunit A, domain 3"/>
    <property type="match status" value="1"/>
</dbReference>
<dbReference type="SUPFAM" id="SSF52540">
    <property type="entry name" value="P-loop containing nucleoside triphosphate hydrolases"/>
    <property type="match status" value="1"/>
</dbReference>
<comment type="similarity">
    <text evidence="7">Belongs to the adenylosuccinate synthetase family.</text>
</comment>
<comment type="subunit">
    <text evidence="7">Homodimer.</text>
</comment>
<keyword evidence="5 7" id="KW-0460">Magnesium</keyword>
<keyword evidence="9" id="KW-1185">Reference proteome</keyword>
<comment type="caution">
    <text evidence="7">Lacks conserved residue(s) required for the propagation of feature annotation.</text>
</comment>
<evidence type="ECO:0000256" key="1">
    <source>
        <dbReference type="ARBA" id="ARBA00022598"/>
    </source>
</evidence>
<protein>
    <recommendedName>
        <fullName evidence="7">Adenylosuccinate synthetase</fullName>
        <shortName evidence="7">AMPSase</shortName>
        <shortName evidence="7">AdSS</shortName>
        <ecNumber evidence="7">6.3.4.4</ecNumber>
    </recommendedName>
    <alternativeName>
        <fullName evidence="7">IMP--aspartate ligase</fullName>
    </alternativeName>
</protein>
<dbReference type="EMBL" id="CAUEEQ010004180">
    <property type="protein sequence ID" value="CAJ0926848.1"/>
    <property type="molecule type" value="Genomic_DNA"/>
</dbReference>
<comment type="function">
    <text evidence="7">Plays an important role in the de novo pathway and in the salvage pathway of purine nucleotide biosynthesis. Catalyzes the first commited step in the biosynthesis of AMP from IMP.</text>
</comment>
<reference evidence="8" key="1">
    <citation type="submission" date="2023-07" db="EMBL/GenBank/DDBJ databases">
        <authorList>
            <person name="Stuckert A."/>
        </authorList>
    </citation>
    <scope>NUCLEOTIDE SEQUENCE</scope>
</reference>
<dbReference type="InterPro" id="IPR042109">
    <property type="entry name" value="Adenylosuccinate_synth_dom1"/>
</dbReference>
<keyword evidence="1 7" id="KW-0436">Ligase</keyword>
<dbReference type="InterPro" id="IPR001114">
    <property type="entry name" value="Adenylosuccinate_synthetase"/>
</dbReference>
<dbReference type="Gene3D" id="3.40.440.10">
    <property type="entry name" value="Adenylosuccinate Synthetase, subunit A, domain 1"/>
    <property type="match status" value="1"/>
</dbReference>